<protein>
    <submittedName>
        <fullName evidence="1">Zinc metalloprotease</fullName>
        <ecNumber evidence="1">3.4.24.84</ecNumber>
    </submittedName>
</protein>
<dbReference type="EMBL" id="JANBPG010004437">
    <property type="protein sequence ID" value="KAJ1876369.1"/>
    <property type="molecule type" value="Genomic_DNA"/>
</dbReference>
<keyword evidence="1" id="KW-0378">Hydrolase</keyword>
<keyword evidence="1" id="KW-0482">Metalloprotease</keyword>
<dbReference type="Proteomes" id="UP001150581">
    <property type="component" value="Unassembled WGS sequence"/>
</dbReference>
<sequence>MSQAVSNSNNTTPARRNASSRYGDDTDSAIDAQAALVMRKGFLDDVIDGIQLGLLVIVGISVVFIGIFANSLPTIFPATKPFYDAIVSIPGFIMDIPEHAALAMLYFPRSVDELFFLASDLRFWLGEQMHTLPYKECVLVFSWATYLWEAKLDIRQRDRLHEVRRPAAIAPFISRQAYLEANAYGLDKSSLGLVKNVFMQVQTTVIIIYDLTPWLWTIVGDAMDEYLGYGPEYEITRSIAYFLAATYVSTFLSLPFDLYSTFVVEKKHGFNKQTFGLYVSDMVKSLALTALLGGPILAAFLWVIDRTGSQFYLYA</sequence>
<proteinExistence type="predicted"/>
<accession>A0ACC1HV33</accession>
<reference evidence="1" key="1">
    <citation type="submission" date="2022-07" db="EMBL/GenBank/DDBJ databases">
        <title>Phylogenomic reconstructions and comparative analyses of Kickxellomycotina fungi.</title>
        <authorList>
            <person name="Reynolds N.K."/>
            <person name="Stajich J.E."/>
            <person name="Barry K."/>
            <person name="Grigoriev I.V."/>
            <person name="Crous P."/>
            <person name="Smith M.E."/>
        </authorList>
    </citation>
    <scope>NUCLEOTIDE SEQUENCE</scope>
    <source>
        <strain evidence="1">Benny 63K</strain>
    </source>
</reference>
<evidence type="ECO:0000313" key="2">
    <source>
        <dbReference type="Proteomes" id="UP001150581"/>
    </source>
</evidence>
<evidence type="ECO:0000313" key="1">
    <source>
        <dbReference type="EMBL" id="KAJ1876369.1"/>
    </source>
</evidence>
<keyword evidence="2" id="KW-1185">Reference proteome</keyword>
<feature type="non-terminal residue" evidence="1">
    <location>
        <position position="315"/>
    </location>
</feature>
<comment type="caution">
    <text evidence="1">The sequence shown here is derived from an EMBL/GenBank/DDBJ whole genome shotgun (WGS) entry which is preliminary data.</text>
</comment>
<name>A0ACC1HV33_9FUNG</name>
<keyword evidence="1" id="KW-0645">Protease</keyword>
<organism evidence="1 2">
    <name type="scientific">Kickxella alabastrina</name>
    <dbReference type="NCBI Taxonomy" id="61397"/>
    <lineage>
        <taxon>Eukaryota</taxon>
        <taxon>Fungi</taxon>
        <taxon>Fungi incertae sedis</taxon>
        <taxon>Zoopagomycota</taxon>
        <taxon>Kickxellomycotina</taxon>
        <taxon>Kickxellomycetes</taxon>
        <taxon>Kickxellales</taxon>
        <taxon>Kickxellaceae</taxon>
        <taxon>Kickxella</taxon>
    </lineage>
</organism>
<dbReference type="EC" id="3.4.24.84" evidence="1"/>
<gene>
    <name evidence="1" type="primary">STE24_1</name>
    <name evidence="1" type="ORF">LPJ66_012334</name>
</gene>